<dbReference type="FunFam" id="3.40.50.1820:FF:000073">
    <property type="entry name" value="esterase OVCA2 isoform X6"/>
    <property type="match status" value="1"/>
</dbReference>
<evidence type="ECO:0000256" key="3">
    <source>
        <dbReference type="ARBA" id="ARBA00022487"/>
    </source>
</evidence>
<dbReference type="PANTHER" id="PTHR48070:SF6">
    <property type="entry name" value="ESTERASE OVCA2"/>
    <property type="match status" value="1"/>
</dbReference>
<organism evidence="10 11">
    <name type="scientific">Clupea harengus</name>
    <name type="common">Atlantic herring</name>
    <dbReference type="NCBI Taxonomy" id="7950"/>
    <lineage>
        <taxon>Eukaryota</taxon>
        <taxon>Metazoa</taxon>
        <taxon>Chordata</taxon>
        <taxon>Craniata</taxon>
        <taxon>Vertebrata</taxon>
        <taxon>Euteleostomi</taxon>
        <taxon>Actinopterygii</taxon>
        <taxon>Neopterygii</taxon>
        <taxon>Teleostei</taxon>
        <taxon>Clupei</taxon>
        <taxon>Clupeiformes</taxon>
        <taxon>Clupeoidei</taxon>
        <taxon>Clupeidae</taxon>
        <taxon>Clupea</taxon>
    </lineage>
</organism>
<evidence type="ECO:0000313" key="10">
    <source>
        <dbReference type="Proteomes" id="UP000515152"/>
    </source>
</evidence>
<dbReference type="RefSeq" id="XP_012691150.2">
    <property type="nucleotide sequence ID" value="XM_012835696.3"/>
</dbReference>
<evidence type="ECO:0000256" key="4">
    <source>
        <dbReference type="ARBA" id="ARBA00022801"/>
    </source>
</evidence>
<dbReference type="PANTHER" id="PTHR48070">
    <property type="entry name" value="ESTERASE OVCA2"/>
    <property type="match status" value="1"/>
</dbReference>
<dbReference type="GO" id="GO:0005634">
    <property type="term" value="C:nucleus"/>
    <property type="evidence" value="ECO:0007669"/>
    <property type="project" value="TreeGrafter"/>
</dbReference>
<dbReference type="InterPro" id="IPR005645">
    <property type="entry name" value="FSH-like_dom"/>
</dbReference>
<dbReference type="Gene3D" id="3.40.50.1820">
    <property type="entry name" value="alpha/beta hydrolase"/>
    <property type="match status" value="1"/>
</dbReference>
<dbReference type="OrthoDB" id="414698at2759"/>
<dbReference type="GO" id="GO:0032526">
    <property type="term" value="P:response to retinoic acid"/>
    <property type="evidence" value="ECO:0007669"/>
    <property type="project" value="TreeGrafter"/>
</dbReference>
<dbReference type="GO" id="GO:0106435">
    <property type="term" value="F:carboxylesterase activity"/>
    <property type="evidence" value="ECO:0007669"/>
    <property type="project" value="UniProtKB-EC"/>
</dbReference>
<dbReference type="GeneID" id="105907378"/>
<gene>
    <name evidence="11" type="primary">ovca2</name>
</gene>
<dbReference type="Pfam" id="PF03959">
    <property type="entry name" value="FSH1"/>
    <property type="match status" value="1"/>
</dbReference>
<evidence type="ECO:0000256" key="6">
    <source>
        <dbReference type="ARBA" id="ARBA00051142"/>
    </source>
</evidence>
<proteinExistence type="inferred from homology"/>
<evidence type="ECO:0000256" key="1">
    <source>
        <dbReference type="ARBA" id="ARBA00005863"/>
    </source>
</evidence>
<evidence type="ECO:0000256" key="5">
    <source>
        <dbReference type="ARBA" id="ARBA00039155"/>
    </source>
</evidence>
<reference evidence="11" key="1">
    <citation type="submission" date="2025-08" db="UniProtKB">
        <authorList>
            <consortium name="RefSeq"/>
        </authorList>
    </citation>
    <scope>IDENTIFICATION</scope>
</reference>
<comment type="catalytic activity">
    <reaction evidence="6">
        <text>a carboxylic ester + H2O = an alcohol + a carboxylate + H(+)</text>
        <dbReference type="Rhea" id="RHEA:21164"/>
        <dbReference type="ChEBI" id="CHEBI:15377"/>
        <dbReference type="ChEBI" id="CHEBI:15378"/>
        <dbReference type="ChEBI" id="CHEBI:29067"/>
        <dbReference type="ChEBI" id="CHEBI:30879"/>
        <dbReference type="ChEBI" id="CHEBI:33308"/>
        <dbReference type="EC" id="3.1.1.1"/>
    </reaction>
</comment>
<name>A0A6P3W6T4_CLUHA</name>
<evidence type="ECO:0000313" key="11">
    <source>
        <dbReference type="RefSeq" id="XP_012691150.2"/>
    </source>
</evidence>
<keyword evidence="4" id="KW-0378">Hydrolase</keyword>
<comment type="function">
    <text evidence="7">Exhibits ester hydrolase activity with a strong preference for long-chain alkyl ester substrates and high selectivity against a variety of short, branched, and substituted esters. Is able to hydrolyze ester bonds within a wide range of p-nitrophenyl derivatives (C2-C14) in vitro, with a strong preference toward substrates of &gt;8 carbons.</text>
</comment>
<evidence type="ECO:0000256" key="8">
    <source>
        <dbReference type="ARBA" id="ARBA00093679"/>
    </source>
</evidence>
<sequence length="227" mass="25315">MSATIPLRILCLHGYRQNAVSFREKTGALRKLLKNRVELVYITAPHEVPCQVDNSQDSEKAPIASGENPRGWWFSDAQQRSFSAGQECDVSLGLEESVEVVRTAVREQGPFDGILGFSQGAAMVAMLLAMQERSLEPVLSFRFAVIVSGFRSACVQHARFYDDPVAVPTLHVFGEEDAVIPIQMSRKLLTVFKEPDVLAHSRGHFVPATSAHKPVYLNFIQRFQKQT</sequence>
<evidence type="ECO:0000259" key="9">
    <source>
        <dbReference type="Pfam" id="PF03959"/>
    </source>
</evidence>
<evidence type="ECO:0000256" key="7">
    <source>
        <dbReference type="ARBA" id="ARBA00093420"/>
    </source>
</evidence>
<dbReference type="CTD" id="124641"/>
<accession>A0A6P3W6T4</accession>
<keyword evidence="3" id="KW-0719">Serine esterase</keyword>
<protein>
    <recommendedName>
        <fullName evidence="2">Esterase OVCA2</fullName>
        <ecNumber evidence="5">3.1.1.1</ecNumber>
    </recommendedName>
    <alternativeName>
        <fullName evidence="8">OVCA2 serine hydrolase domain-containing protein</fullName>
    </alternativeName>
</protein>
<feature type="domain" description="Serine hydrolase" evidence="9">
    <location>
        <begin position="5"/>
        <end position="212"/>
    </location>
</feature>
<dbReference type="InterPro" id="IPR029058">
    <property type="entry name" value="AB_hydrolase_fold"/>
</dbReference>
<evidence type="ECO:0000256" key="2">
    <source>
        <dbReference type="ARBA" id="ARBA00021974"/>
    </source>
</evidence>
<keyword evidence="10" id="KW-1185">Reference proteome</keyword>
<dbReference type="AlphaFoldDB" id="A0A6P3W6T4"/>
<dbReference type="SUPFAM" id="SSF53474">
    <property type="entry name" value="alpha/beta-Hydrolases"/>
    <property type="match status" value="1"/>
</dbReference>
<dbReference type="GO" id="GO:0005737">
    <property type="term" value="C:cytoplasm"/>
    <property type="evidence" value="ECO:0007669"/>
    <property type="project" value="TreeGrafter"/>
</dbReference>
<comment type="similarity">
    <text evidence="1">Belongs to the LovG family.</text>
</comment>
<dbReference type="InterPro" id="IPR050593">
    <property type="entry name" value="LovG"/>
</dbReference>
<dbReference type="EC" id="3.1.1.1" evidence="5"/>
<dbReference type="Proteomes" id="UP000515152">
    <property type="component" value="Chromosome 8"/>
</dbReference>
<dbReference type="KEGG" id="char:105907378"/>